<dbReference type="AlphaFoldDB" id="A0A9W6PRX1"/>
<keyword evidence="2" id="KW-1185">Reference proteome</keyword>
<dbReference type="EMBL" id="BSRZ01000001">
    <property type="protein sequence ID" value="GLW62332.1"/>
    <property type="molecule type" value="Genomic_DNA"/>
</dbReference>
<proteinExistence type="predicted"/>
<name>A0A9W6PRX1_9ACTN</name>
<evidence type="ECO:0000313" key="2">
    <source>
        <dbReference type="Proteomes" id="UP001165124"/>
    </source>
</evidence>
<gene>
    <name evidence="1" type="ORF">Arub01_05760</name>
</gene>
<comment type="caution">
    <text evidence="1">The sequence shown here is derived from an EMBL/GenBank/DDBJ whole genome shotgun (WGS) entry which is preliminary data.</text>
</comment>
<organism evidence="1 2">
    <name type="scientific">Actinomadura rubrobrunea</name>
    <dbReference type="NCBI Taxonomy" id="115335"/>
    <lineage>
        <taxon>Bacteria</taxon>
        <taxon>Bacillati</taxon>
        <taxon>Actinomycetota</taxon>
        <taxon>Actinomycetes</taxon>
        <taxon>Streptosporangiales</taxon>
        <taxon>Thermomonosporaceae</taxon>
        <taxon>Actinomadura</taxon>
    </lineage>
</organism>
<accession>A0A9W6PRX1</accession>
<dbReference type="Proteomes" id="UP001165124">
    <property type="component" value="Unassembled WGS sequence"/>
</dbReference>
<reference evidence="1" key="1">
    <citation type="submission" date="2023-02" db="EMBL/GenBank/DDBJ databases">
        <title>Actinomadura rubrobrunea NBRC 14622.</title>
        <authorList>
            <person name="Ichikawa N."/>
            <person name="Sato H."/>
            <person name="Tonouchi N."/>
        </authorList>
    </citation>
    <scope>NUCLEOTIDE SEQUENCE</scope>
    <source>
        <strain evidence="1">NBRC 14622</strain>
    </source>
</reference>
<evidence type="ECO:0000313" key="1">
    <source>
        <dbReference type="EMBL" id="GLW62332.1"/>
    </source>
</evidence>
<protein>
    <submittedName>
        <fullName evidence="1">Uncharacterized protein</fullName>
    </submittedName>
</protein>
<sequence length="120" mass="12527">MVCSPVITTSNVAEQSIRTVLRPGVAPAYRGRSAHAASGSVLGGEASLISGDAWSLRLRVSADPCDVRQAQRVQIEQGRGVFALLAEGNDVMAPATAHVGASFTELKGGVSGPYPWRRPV</sequence>